<evidence type="ECO:0000256" key="2">
    <source>
        <dbReference type="ARBA" id="ARBA00022670"/>
    </source>
</evidence>
<dbReference type="InterPro" id="IPR023828">
    <property type="entry name" value="Peptidase_S8_Ser-AS"/>
</dbReference>
<dbReference type="GO" id="GO:0006508">
    <property type="term" value="P:proteolysis"/>
    <property type="evidence" value="ECO:0007669"/>
    <property type="project" value="UniProtKB-KW"/>
</dbReference>
<dbReference type="RefSeq" id="WP_110484036.1">
    <property type="nucleotide sequence ID" value="NZ_QJVC01000002.1"/>
</dbReference>
<keyword evidence="8" id="KW-0732">Signal</keyword>
<evidence type="ECO:0000259" key="9">
    <source>
        <dbReference type="Pfam" id="PF00082"/>
    </source>
</evidence>
<keyword evidence="2 6" id="KW-0645">Protease</keyword>
<dbReference type="InterPro" id="IPR015500">
    <property type="entry name" value="Peptidase_S8_subtilisin-rel"/>
</dbReference>
<evidence type="ECO:0000256" key="5">
    <source>
        <dbReference type="PIRSR" id="PIRSR615500-1"/>
    </source>
</evidence>
<dbReference type="GO" id="GO:0004252">
    <property type="term" value="F:serine-type endopeptidase activity"/>
    <property type="evidence" value="ECO:0007669"/>
    <property type="project" value="UniProtKB-UniRule"/>
</dbReference>
<feature type="domain" description="Peptidase S8/S53" evidence="9">
    <location>
        <begin position="190"/>
        <end position="466"/>
    </location>
</feature>
<evidence type="ECO:0000256" key="4">
    <source>
        <dbReference type="ARBA" id="ARBA00022825"/>
    </source>
</evidence>
<dbReference type="InterPro" id="IPR000209">
    <property type="entry name" value="Peptidase_S8/S53_dom"/>
</dbReference>
<name>A0A2V5IZE3_9MICC</name>
<dbReference type="PANTHER" id="PTHR43806">
    <property type="entry name" value="PEPTIDASE S8"/>
    <property type="match status" value="1"/>
</dbReference>
<evidence type="ECO:0000256" key="3">
    <source>
        <dbReference type="ARBA" id="ARBA00022801"/>
    </source>
</evidence>
<dbReference type="PRINTS" id="PR00723">
    <property type="entry name" value="SUBTILISIN"/>
</dbReference>
<dbReference type="InterPro" id="IPR050131">
    <property type="entry name" value="Peptidase_S8_subtilisin-like"/>
</dbReference>
<dbReference type="Gene3D" id="3.40.50.200">
    <property type="entry name" value="Peptidase S8/S53 domain"/>
    <property type="match status" value="1"/>
</dbReference>
<keyword evidence="3 6" id="KW-0378">Hydrolase</keyword>
<organism evidence="10 11">
    <name type="scientific">Arthrobacter psychrolactophilus</name>
    <dbReference type="NCBI Taxonomy" id="92442"/>
    <lineage>
        <taxon>Bacteria</taxon>
        <taxon>Bacillati</taxon>
        <taxon>Actinomycetota</taxon>
        <taxon>Actinomycetes</taxon>
        <taxon>Micrococcales</taxon>
        <taxon>Micrococcaceae</taxon>
        <taxon>Arthrobacter</taxon>
    </lineage>
</organism>
<evidence type="ECO:0000256" key="8">
    <source>
        <dbReference type="SAM" id="SignalP"/>
    </source>
</evidence>
<dbReference type="OrthoDB" id="9813435at2"/>
<evidence type="ECO:0000256" key="7">
    <source>
        <dbReference type="RuleBase" id="RU003355"/>
    </source>
</evidence>
<protein>
    <submittedName>
        <fullName evidence="10">Peptidase S8</fullName>
    </submittedName>
</protein>
<dbReference type="Pfam" id="PF00082">
    <property type="entry name" value="Peptidase_S8"/>
    <property type="match status" value="1"/>
</dbReference>
<sequence length="501" mass="51941">MKNAFFRRTTSAALCAVVLAASSLVGGSAMAAPAAAASTPVDFPAADGQLMSYVVNVKAANANKTRTAVEAIEAAGGVAVQEWPEIGVVVVQSDRANFRLDVLRLGHSAIESVGATRTITVAEGTPEGITTPWQSATAPSQRSRQLANTDLLYGDATLDAIAADPRESEQWSRVQIKSDLANEITDGSPDVLVGVLDSGIDPVHPDLAANIDVANSVNCTDAGRPDTSPTGWFPTNSSHGTHVAGIIGAARNGVGIVGVAPGVRMASVKVVNDAGSIYPEYAICGFMWAGMKGMDVTNNSYYVDPMQFWCGDQPDQKAVLTAVERAVKWSTKQGVVHAAAAGNASYDLANKTTDDVSPNDIAGIEREINNDCKDIPTELEGVVTVASTDQATKLSSFSNRGLDVIDVAAPGSRILSTLPNNTYGLLSGTSMASPQVAGVLALMKSAHPGMKPKAMIATLREQAQDHECVAPATPTGATCTGTALNNSYYGEGIVNALKAVL</sequence>
<accession>A0A2V5IZE3</accession>
<evidence type="ECO:0000313" key="10">
    <source>
        <dbReference type="EMBL" id="PYI39863.1"/>
    </source>
</evidence>
<dbReference type="PROSITE" id="PS51892">
    <property type="entry name" value="SUBTILASE"/>
    <property type="match status" value="1"/>
</dbReference>
<proteinExistence type="inferred from homology"/>
<comment type="similarity">
    <text evidence="1 6 7">Belongs to the peptidase S8 family.</text>
</comment>
<dbReference type="InterPro" id="IPR022398">
    <property type="entry name" value="Peptidase_S8_His-AS"/>
</dbReference>
<feature type="active site" description="Charge relay system" evidence="5 6">
    <location>
        <position position="197"/>
    </location>
</feature>
<dbReference type="PROSITE" id="PS00137">
    <property type="entry name" value="SUBTILASE_HIS"/>
    <property type="match status" value="1"/>
</dbReference>
<feature type="active site" description="Charge relay system" evidence="5 6">
    <location>
        <position position="239"/>
    </location>
</feature>
<keyword evidence="11" id="KW-1185">Reference proteome</keyword>
<dbReference type="PROSITE" id="PS00136">
    <property type="entry name" value="SUBTILASE_ASP"/>
    <property type="match status" value="1"/>
</dbReference>
<dbReference type="AlphaFoldDB" id="A0A2V5IZE3"/>
<gene>
    <name evidence="10" type="ORF">CVS30_04175</name>
</gene>
<keyword evidence="4 6" id="KW-0720">Serine protease</keyword>
<reference evidence="10 11" key="1">
    <citation type="submission" date="2018-05" db="EMBL/GenBank/DDBJ databases">
        <title>Genetic diversity of glacier-inhabiting Cryobacterium bacteria in China and description of Cryobacterium mengkeensis sp. nov. and Arthrobacter glacialis sp. nov.</title>
        <authorList>
            <person name="Liu Q."/>
            <person name="Xin Y.-H."/>
        </authorList>
    </citation>
    <scope>NUCLEOTIDE SEQUENCE [LARGE SCALE GENOMIC DNA]</scope>
    <source>
        <strain evidence="10 11">B7</strain>
    </source>
</reference>
<dbReference type="InterPro" id="IPR036852">
    <property type="entry name" value="Peptidase_S8/S53_dom_sf"/>
</dbReference>
<feature type="chain" id="PRO_5016061238" evidence="8">
    <location>
        <begin position="32"/>
        <end position="501"/>
    </location>
</feature>
<dbReference type="SUPFAM" id="SSF52743">
    <property type="entry name" value="Subtilisin-like"/>
    <property type="match status" value="1"/>
</dbReference>
<feature type="active site" description="Charge relay system" evidence="5 6">
    <location>
        <position position="430"/>
    </location>
</feature>
<comment type="caution">
    <text evidence="10">The sequence shown here is derived from an EMBL/GenBank/DDBJ whole genome shotgun (WGS) entry which is preliminary data.</text>
</comment>
<dbReference type="EMBL" id="QJVC01000002">
    <property type="protein sequence ID" value="PYI39863.1"/>
    <property type="molecule type" value="Genomic_DNA"/>
</dbReference>
<dbReference type="InterPro" id="IPR023827">
    <property type="entry name" value="Peptidase_S8_Asp-AS"/>
</dbReference>
<dbReference type="PANTHER" id="PTHR43806:SF11">
    <property type="entry name" value="CEREVISIN-RELATED"/>
    <property type="match status" value="1"/>
</dbReference>
<feature type="signal peptide" evidence="8">
    <location>
        <begin position="1"/>
        <end position="31"/>
    </location>
</feature>
<evidence type="ECO:0000256" key="6">
    <source>
        <dbReference type="PROSITE-ProRule" id="PRU01240"/>
    </source>
</evidence>
<evidence type="ECO:0000256" key="1">
    <source>
        <dbReference type="ARBA" id="ARBA00011073"/>
    </source>
</evidence>
<evidence type="ECO:0000313" key="11">
    <source>
        <dbReference type="Proteomes" id="UP000247980"/>
    </source>
</evidence>
<dbReference type="Proteomes" id="UP000247980">
    <property type="component" value="Unassembled WGS sequence"/>
</dbReference>
<dbReference type="PROSITE" id="PS00138">
    <property type="entry name" value="SUBTILASE_SER"/>
    <property type="match status" value="1"/>
</dbReference>